<comment type="caution">
    <text evidence="2">The sequence shown here is derived from an EMBL/GenBank/DDBJ whole genome shotgun (WGS) entry which is preliminary data.</text>
</comment>
<organism evidence="2 3">
    <name type="scientific">Rhodocytophaga aerolata</name>
    <dbReference type="NCBI Taxonomy" id="455078"/>
    <lineage>
        <taxon>Bacteria</taxon>
        <taxon>Pseudomonadati</taxon>
        <taxon>Bacteroidota</taxon>
        <taxon>Cytophagia</taxon>
        <taxon>Cytophagales</taxon>
        <taxon>Rhodocytophagaceae</taxon>
        <taxon>Rhodocytophaga</taxon>
    </lineage>
</organism>
<dbReference type="Proteomes" id="UP001168528">
    <property type="component" value="Unassembled WGS sequence"/>
</dbReference>
<evidence type="ECO:0000313" key="2">
    <source>
        <dbReference type="EMBL" id="MDO1447251.1"/>
    </source>
</evidence>
<dbReference type="NCBIfam" id="NF007757">
    <property type="entry name" value="PRK10438.1"/>
    <property type="match status" value="1"/>
</dbReference>
<dbReference type="RefSeq" id="WP_302038051.1">
    <property type="nucleotide sequence ID" value="NZ_JAUKPO010000006.1"/>
</dbReference>
<evidence type="ECO:0000259" key="1">
    <source>
        <dbReference type="PROSITE" id="PS50263"/>
    </source>
</evidence>
<keyword evidence="3" id="KW-1185">Reference proteome</keyword>
<sequence>MENLKVTLIQSTLHWEDTIANLAMFEEKIWQLKDATDLIVLPEMFTTGFSMDAARLAEHMNMSTFKWMKQLAAQTGAVITGSYIVKEKDNYFNRLLWMRPDGSYEVYDKRHLFRMAEEHQVYAAGRTRIITELKGWRICPLICYDLRFPVWSRNSPIDAKNPSGGPVYDCLIYIANWPSARRYAWSTLLQARAIENLSYVLGVNRVGTDWKGHTYSGDSALISPKGEQLFHQADHEIMQTITLDAEALLTFRQKFPAHLDADSFEVNN</sequence>
<dbReference type="Gene3D" id="3.60.110.10">
    <property type="entry name" value="Carbon-nitrogen hydrolase"/>
    <property type="match status" value="1"/>
</dbReference>
<dbReference type="InterPro" id="IPR003010">
    <property type="entry name" value="C-N_Hydrolase"/>
</dbReference>
<gene>
    <name evidence="2" type="ORF">Q0590_13355</name>
</gene>
<dbReference type="InterPro" id="IPR052737">
    <property type="entry name" value="Omega-amidase_YafV"/>
</dbReference>
<dbReference type="Pfam" id="PF00795">
    <property type="entry name" value="CN_hydrolase"/>
    <property type="match status" value="1"/>
</dbReference>
<evidence type="ECO:0000313" key="3">
    <source>
        <dbReference type="Proteomes" id="UP001168528"/>
    </source>
</evidence>
<protein>
    <submittedName>
        <fullName evidence="2">Amidohydrolase</fullName>
    </submittedName>
</protein>
<accession>A0ABT8R6G2</accession>
<proteinExistence type="predicted"/>
<dbReference type="SUPFAM" id="SSF56317">
    <property type="entry name" value="Carbon-nitrogen hydrolase"/>
    <property type="match status" value="1"/>
</dbReference>
<dbReference type="PANTHER" id="PTHR47799:SF1">
    <property type="entry name" value="OMEGA-AMIDASE YAFV"/>
    <property type="match status" value="1"/>
</dbReference>
<dbReference type="CDD" id="cd07575">
    <property type="entry name" value="Xc-1258_like"/>
    <property type="match status" value="1"/>
</dbReference>
<name>A0ABT8R6G2_9BACT</name>
<feature type="domain" description="CN hydrolase" evidence="1">
    <location>
        <begin position="4"/>
        <end position="249"/>
    </location>
</feature>
<dbReference type="PROSITE" id="PS50263">
    <property type="entry name" value="CN_HYDROLASE"/>
    <property type="match status" value="1"/>
</dbReference>
<dbReference type="EMBL" id="JAUKPO010000006">
    <property type="protein sequence ID" value="MDO1447251.1"/>
    <property type="molecule type" value="Genomic_DNA"/>
</dbReference>
<dbReference type="PANTHER" id="PTHR47799">
    <property type="entry name" value="OMEGA-AMIDASE YAFV"/>
    <property type="match status" value="1"/>
</dbReference>
<dbReference type="InterPro" id="IPR036526">
    <property type="entry name" value="C-N_Hydrolase_sf"/>
</dbReference>
<reference evidence="2" key="1">
    <citation type="submission" date="2023-07" db="EMBL/GenBank/DDBJ databases">
        <title>The genome sequence of Rhodocytophaga aerolata KACC 12507.</title>
        <authorList>
            <person name="Zhang X."/>
        </authorList>
    </citation>
    <scope>NUCLEOTIDE SEQUENCE</scope>
    <source>
        <strain evidence="2">KACC 12507</strain>
    </source>
</reference>